<dbReference type="Proteomes" id="UP000550501">
    <property type="component" value="Unassembled WGS sequence"/>
</dbReference>
<sequence length="40" mass="3854">MTSGKAVATARVNGCAKVETPAVAAAASGSHAAAGEQRKQ</sequence>
<proteinExistence type="predicted"/>
<organism evidence="1 2">
    <name type="scientific">Mycolicibacterium iranicum</name>
    <name type="common">Mycobacterium iranicum</name>
    <dbReference type="NCBI Taxonomy" id="912594"/>
    <lineage>
        <taxon>Bacteria</taxon>
        <taxon>Bacillati</taxon>
        <taxon>Actinomycetota</taxon>
        <taxon>Actinomycetes</taxon>
        <taxon>Mycobacteriales</taxon>
        <taxon>Mycobacteriaceae</taxon>
        <taxon>Mycolicibacterium</taxon>
    </lineage>
</organism>
<comment type="caution">
    <text evidence="1">The sequence shown here is derived from an EMBL/GenBank/DDBJ whole genome shotgun (WGS) entry which is preliminary data.</text>
</comment>
<keyword evidence="2" id="KW-1185">Reference proteome</keyword>
<dbReference type="RefSeq" id="WP_260156129.1">
    <property type="nucleotide sequence ID" value="NZ_JACHVU010000010.1"/>
</dbReference>
<dbReference type="AlphaFoldDB" id="A0A839QD63"/>
<evidence type="ECO:0000313" key="2">
    <source>
        <dbReference type="Proteomes" id="UP000550501"/>
    </source>
</evidence>
<name>A0A839QD63_MYCIR</name>
<dbReference type="EMBL" id="JACHVU010000010">
    <property type="protein sequence ID" value="MBB2992435.1"/>
    <property type="molecule type" value="Genomic_DNA"/>
</dbReference>
<gene>
    <name evidence="1" type="ORF">FHR72_003936</name>
</gene>
<accession>A0A839QD63</accession>
<reference evidence="1 2" key="1">
    <citation type="submission" date="2020-08" db="EMBL/GenBank/DDBJ databases">
        <title>The Agave Microbiome: Exploring the role of microbial communities in plant adaptations to desert environments.</title>
        <authorList>
            <person name="Partida-Martinez L.P."/>
        </authorList>
    </citation>
    <scope>NUCLEOTIDE SEQUENCE [LARGE SCALE GENOMIC DNA]</scope>
    <source>
        <strain evidence="1 2">AT2.18</strain>
    </source>
</reference>
<evidence type="ECO:0000313" key="1">
    <source>
        <dbReference type="EMBL" id="MBB2992435.1"/>
    </source>
</evidence>
<protein>
    <submittedName>
        <fullName evidence="1">Uncharacterized protein</fullName>
    </submittedName>
</protein>